<dbReference type="CDD" id="cd13400">
    <property type="entry name" value="LT_IagB-like"/>
    <property type="match status" value="1"/>
</dbReference>
<dbReference type="InterPro" id="IPR023346">
    <property type="entry name" value="Lysozyme-like_dom_sf"/>
</dbReference>
<dbReference type="EMBL" id="CP093547">
    <property type="protein sequence ID" value="UNP28987.1"/>
    <property type="molecule type" value="Genomic_DNA"/>
</dbReference>
<dbReference type="RefSeq" id="WP_083512717.1">
    <property type="nucleotide sequence ID" value="NZ_CP011131.1"/>
</dbReference>
<dbReference type="SUPFAM" id="SSF53955">
    <property type="entry name" value="Lysozyme-like"/>
    <property type="match status" value="1"/>
</dbReference>
<evidence type="ECO:0000313" key="2">
    <source>
        <dbReference type="EMBL" id="UNP28987.1"/>
    </source>
</evidence>
<gene>
    <name evidence="2" type="ORF">MOV92_21350</name>
</gene>
<dbReference type="Pfam" id="PF01464">
    <property type="entry name" value="SLT"/>
    <property type="match status" value="1"/>
</dbReference>
<sequence>MRAVSLPIPSPSAPHTRRRAAPALIALAAALLGTQTIAPAAADCIDDAANYQRVHPQVLRAIAYHESRMRPQTVNYNKNRTTDIGLMGINTVHNNELSRHGIDQERLFDPCVNAYVGAWLLRRKVDRYGQTWKAVAAYHSETPEVGEAYMRRIQEVMRRWGLLPAMAAGNKPAAIAAPVSTPAAPVSVPSSAPATAAEATAASAASAALTMSAAKAASSSASAVSAAASEDPNAQAAALATIR</sequence>
<name>A0ABY3XCL1_9GAMM</name>
<proteinExistence type="predicted"/>
<dbReference type="Proteomes" id="UP000829194">
    <property type="component" value="Chromosome"/>
</dbReference>
<dbReference type="Gene3D" id="1.10.530.10">
    <property type="match status" value="1"/>
</dbReference>
<protein>
    <submittedName>
        <fullName evidence="2">Lytic transglycosylase domain-containing protein</fullName>
    </submittedName>
</protein>
<dbReference type="InterPro" id="IPR008258">
    <property type="entry name" value="Transglycosylase_SLT_dom_1"/>
</dbReference>
<evidence type="ECO:0000313" key="3">
    <source>
        <dbReference type="Proteomes" id="UP000829194"/>
    </source>
</evidence>
<organism evidence="2 3">
    <name type="scientific">Lysobacter gummosus</name>
    <dbReference type="NCBI Taxonomy" id="262324"/>
    <lineage>
        <taxon>Bacteria</taxon>
        <taxon>Pseudomonadati</taxon>
        <taxon>Pseudomonadota</taxon>
        <taxon>Gammaproteobacteria</taxon>
        <taxon>Lysobacterales</taxon>
        <taxon>Lysobacteraceae</taxon>
        <taxon>Lysobacter</taxon>
    </lineage>
</organism>
<keyword evidence="3" id="KW-1185">Reference proteome</keyword>
<feature type="domain" description="Transglycosylase SLT" evidence="1">
    <location>
        <begin position="43"/>
        <end position="142"/>
    </location>
</feature>
<evidence type="ECO:0000259" key="1">
    <source>
        <dbReference type="Pfam" id="PF01464"/>
    </source>
</evidence>
<reference evidence="2 3" key="1">
    <citation type="submission" date="2022-03" db="EMBL/GenBank/DDBJ databases">
        <title>Complete genome sequence of Lysobacter capsici VKM B-2533 and Lysobacter gummosus 10.1.1, promising sources of lytic agents.</title>
        <authorList>
            <person name="Tarlachkov S.V."/>
            <person name="Kudryakova I.V."/>
            <person name="Afoshin A.S."/>
            <person name="Leontyevskaya E.A."/>
            <person name="Leontyevskaya N.V."/>
        </authorList>
    </citation>
    <scope>NUCLEOTIDE SEQUENCE [LARGE SCALE GENOMIC DNA]</scope>
    <source>
        <strain evidence="2 3">10.1.1</strain>
    </source>
</reference>
<accession>A0ABY3XCL1</accession>